<name>A0A317Q4N0_9ENTR</name>
<comment type="subcellular location">
    <subcellularLocation>
        <location evidence="1">Cell inner membrane</location>
        <topology evidence="1">Multi-pass membrane protein</topology>
    </subcellularLocation>
</comment>
<dbReference type="Pfam" id="PF00015">
    <property type="entry name" value="MCPsignal"/>
    <property type="match status" value="1"/>
</dbReference>
<keyword evidence="11" id="KW-1185">Reference proteome</keyword>
<dbReference type="FunFam" id="1.10.287.950:FF:000001">
    <property type="entry name" value="Methyl-accepting chemotaxis sensory transducer"/>
    <property type="match status" value="1"/>
</dbReference>
<dbReference type="GO" id="GO:0005886">
    <property type="term" value="C:plasma membrane"/>
    <property type="evidence" value="ECO:0007669"/>
    <property type="project" value="UniProtKB-SubCell"/>
</dbReference>
<comment type="caution">
    <text evidence="10">The sequence shown here is derived from an EMBL/GenBank/DDBJ whole genome shotgun (WGS) entry which is preliminary data.</text>
</comment>
<dbReference type="Proteomes" id="UP000246744">
    <property type="component" value="Unassembled WGS sequence"/>
</dbReference>
<reference evidence="10 11" key="1">
    <citation type="submission" date="2018-05" db="EMBL/GenBank/DDBJ databases">
        <title>Genomic Encyclopedia of Type Strains, Phase IV (KMG-IV): sequencing the most valuable type-strain genomes for metagenomic binning, comparative biology and taxonomic classification.</title>
        <authorList>
            <person name="Goeker M."/>
        </authorList>
    </citation>
    <scope>NUCLEOTIDE SEQUENCE [LARGE SCALE GENOMIC DNA]</scope>
    <source>
        <strain evidence="10 11">DSM 19579</strain>
    </source>
</reference>
<feature type="domain" description="HAMP" evidence="9">
    <location>
        <begin position="348"/>
        <end position="391"/>
    </location>
</feature>
<evidence type="ECO:0000313" key="11">
    <source>
        <dbReference type="Proteomes" id="UP000246744"/>
    </source>
</evidence>
<feature type="coiled-coil region" evidence="6">
    <location>
        <begin position="379"/>
        <end position="435"/>
    </location>
</feature>
<feature type="transmembrane region" description="Helical" evidence="7">
    <location>
        <begin position="312"/>
        <end position="334"/>
    </location>
</feature>
<dbReference type="AlphaFoldDB" id="A0A317Q4N0"/>
<evidence type="ECO:0000259" key="8">
    <source>
        <dbReference type="PROSITE" id="PS50111"/>
    </source>
</evidence>
<dbReference type="InterPro" id="IPR003660">
    <property type="entry name" value="HAMP_dom"/>
</dbReference>
<protein>
    <submittedName>
        <fullName evidence="10">Methyl-accepting chemotaxis sensory transducer with Cache sensor</fullName>
    </submittedName>
</protein>
<dbReference type="CDD" id="cd11386">
    <property type="entry name" value="MCP_signal"/>
    <property type="match status" value="1"/>
</dbReference>
<feature type="transmembrane region" description="Helical" evidence="7">
    <location>
        <begin position="12"/>
        <end position="33"/>
    </location>
</feature>
<keyword evidence="3 5" id="KW-0807">Transducer</keyword>
<dbReference type="InterPro" id="IPR051310">
    <property type="entry name" value="MCP_chemotaxis"/>
</dbReference>
<dbReference type="PROSITE" id="PS50885">
    <property type="entry name" value="HAMP"/>
    <property type="match status" value="1"/>
</dbReference>
<evidence type="ECO:0000256" key="5">
    <source>
        <dbReference type="PROSITE-ProRule" id="PRU00284"/>
    </source>
</evidence>
<dbReference type="InterPro" id="IPR004089">
    <property type="entry name" value="MCPsignal_dom"/>
</dbReference>
<evidence type="ECO:0000256" key="4">
    <source>
        <dbReference type="ARBA" id="ARBA00029447"/>
    </source>
</evidence>
<evidence type="ECO:0000259" key="9">
    <source>
        <dbReference type="PROSITE" id="PS50885"/>
    </source>
</evidence>
<dbReference type="SMART" id="SM00283">
    <property type="entry name" value="MA"/>
    <property type="match status" value="1"/>
</dbReference>
<evidence type="ECO:0000313" key="10">
    <source>
        <dbReference type="EMBL" id="PWW11564.1"/>
    </source>
</evidence>
<dbReference type="GO" id="GO:0006935">
    <property type="term" value="P:chemotaxis"/>
    <property type="evidence" value="ECO:0007669"/>
    <property type="project" value="UniProtKB-KW"/>
</dbReference>
<accession>A0A317Q4N0</accession>
<dbReference type="EMBL" id="QGTS01000002">
    <property type="protein sequence ID" value="PWW11564.1"/>
    <property type="molecule type" value="Genomic_DNA"/>
</dbReference>
<evidence type="ECO:0000256" key="1">
    <source>
        <dbReference type="ARBA" id="ARBA00004429"/>
    </source>
</evidence>
<dbReference type="PANTHER" id="PTHR43531">
    <property type="entry name" value="PROTEIN ICFG"/>
    <property type="match status" value="1"/>
</dbReference>
<comment type="similarity">
    <text evidence="4">Belongs to the methyl-accepting chemotaxis (MCP) protein family.</text>
</comment>
<sequence length="671" mass="71689">MKKNKMSTRALMILSGSLVIILGFAVTIGVLSWQSSREQKKLAVSYLTEIASNQAGKIQQKLSYDRDVAHNLGVSLVGLSVAGVKDRDTASKIMEYALRDNPDYLSISVIFERNAFDGKDAEFAGKPGQPPEGRFAWFVELAGQGKYHMSPLLSYLTPGQGDYYLVPQASRKDTLIEPYNYAYNGVPTMLTSVASPIQLDGKLWGVVTSDISLASLQAEVNKIKPWHGAGYAVLVSSKNKVVASPDKALAGKDWPEKNDTFSSELTERYDPFLKEDALVVWAPVQIGNSTEHWSLGVVVPVSNVMAAARNQLIQALILMVISIVVVSGVLGMIFSRKVLKPLGGEPAEAAAIALSVADGNLSNRISVNNKDTGSLFFALNTMQARLKGVVANIKEASNAVHYGAHEISSGNINLASRTEEQASALEQTAASMEQITSTVKHNANNTHQATLLTNNANDIASKGEALVGEIIHTMNQIDESSRKISEITNIINSIAFQTNILALNAAVEAARAGEQGRGFAVVASEVRSLAQRSASAVKDIASLIQESTERVGNGVTLAGKAGETMQSITSAVKSVQNIIDEIANASDEQAKGISQVTIAVNEMDGVTQQNYQLVQQISTLAQSLENQAVVLRDAVGHFDTEQDSESGSLASLPYSGSSDNAVARITSGNKH</sequence>
<dbReference type="Gene3D" id="3.30.450.20">
    <property type="entry name" value="PAS domain"/>
    <property type="match status" value="2"/>
</dbReference>
<keyword evidence="2" id="KW-0145">Chemotaxis</keyword>
<dbReference type="PROSITE" id="PS50111">
    <property type="entry name" value="CHEMOTAXIS_TRANSDUC_2"/>
    <property type="match status" value="1"/>
</dbReference>
<keyword evidence="7" id="KW-1133">Transmembrane helix</keyword>
<dbReference type="PANTHER" id="PTHR43531:SF5">
    <property type="entry name" value="METHYL-ACCEPTING CHEMOTAXIS PROTEIN III"/>
    <property type="match status" value="1"/>
</dbReference>
<dbReference type="GO" id="GO:0007165">
    <property type="term" value="P:signal transduction"/>
    <property type="evidence" value="ECO:0007669"/>
    <property type="project" value="UniProtKB-KW"/>
</dbReference>
<dbReference type="Pfam" id="PF22673">
    <property type="entry name" value="MCP-like_PDC_1"/>
    <property type="match status" value="1"/>
</dbReference>
<keyword evidence="6" id="KW-0175">Coiled coil</keyword>
<dbReference type="Gene3D" id="1.10.287.950">
    <property type="entry name" value="Methyl-accepting chemotaxis protein"/>
    <property type="match status" value="1"/>
</dbReference>
<keyword evidence="7" id="KW-0812">Transmembrane</keyword>
<evidence type="ECO:0000256" key="7">
    <source>
        <dbReference type="SAM" id="Phobius"/>
    </source>
</evidence>
<gene>
    <name evidence="10" type="ORF">DES37_102171</name>
</gene>
<dbReference type="SUPFAM" id="SSF58104">
    <property type="entry name" value="Methyl-accepting chemotaxis protein (MCP) signaling domain"/>
    <property type="match status" value="1"/>
</dbReference>
<evidence type="ECO:0000256" key="3">
    <source>
        <dbReference type="ARBA" id="ARBA00023224"/>
    </source>
</evidence>
<keyword evidence="7" id="KW-0472">Membrane</keyword>
<dbReference type="RefSeq" id="WP_245929970.1">
    <property type="nucleotide sequence ID" value="NZ_QGTS01000002.1"/>
</dbReference>
<evidence type="ECO:0000256" key="6">
    <source>
        <dbReference type="SAM" id="Coils"/>
    </source>
</evidence>
<dbReference type="GO" id="GO:0004888">
    <property type="term" value="F:transmembrane signaling receptor activity"/>
    <property type="evidence" value="ECO:0007669"/>
    <property type="project" value="TreeGrafter"/>
</dbReference>
<evidence type="ECO:0000256" key="2">
    <source>
        <dbReference type="ARBA" id="ARBA00022500"/>
    </source>
</evidence>
<proteinExistence type="inferred from homology"/>
<organism evidence="10 11">
    <name type="scientific">Mangrovibacter plantisponsor</name>
    <dbReference type="NCBI Taxonomy" id="451513"/>
    <lineage>
        <taxon>Bacteria</taxon>
        <taxon>Pseudomonadati</taxon>
        <taxon>Pseudomonadota</taxon>
        <taxon>Gammaproteobacteria</taxon>
        <taxon>Enterobacterales</taxon>
        <taxon>Enterobacteriaceae</taxon>
        <taxon>Mangrovibacter</taxon>
    </lineage>
</organism>
<dbReference type="CDD" id="cd12913">
    <property type="entry name" value="PDC1_MCP_like"/>
    <property type="match status" value="1"/>
</dbReference>
<feature type="domain" description="Methyl-accepting transducer" evidence="8">
    <location>
        <begin position="396"/>
        <end position="625"/>
    </location>
</feature>